<gene>
    <name evidence="12" type="ORF">SAMN05444339_10529</name>
</gene>
<evidence type="ECO:0000259" key="11">
    <source>
        <dbReference type="Pfam" id="PF04313"/>
    </source>
</evidence>
<dbReference type="GO" id="GO:0003677">
    <property type="term" value="F:DNA binding"/>
    <property type="evidence" value="ECO:0007669"/>
    <property type="project" value="UniProtKB-KW"/>
</dbReference>
<evidence type="ECO:0000256" key="6">
    <source>
        <dbReference type="ARBA" id="ARBA00022747"/>
    </source>
</evidence>
<dbReference type="EC" id="3.1.21.3" evidence="3"/>
<keyword evidence="10" id="KW-0238">DNA-binding</keyword>
<evidence type="ECO:0000256" key="5">
    <source>
        <dbReference type="ARBA" id="ARBA00022741"/>
    </source>
</evidence>
<dbReference type="GO" id="GO:0009035">
    <property type="term" value="F:type I site-specific deoxyribonuclease activity"/>
    <property type="evidence" value="ECO:0007669"/>
    <property type="project" value="UniProtKB-EC"/>
</dbReference>
<keyword evidence="5" id="KW-0547">Nucleotide-binding</keyword>
<dbReference type="GO" id="GO:0005524">
    <property type="term" value="F:ATP binding"/>
    <property type="evidence" value="ECO:0007669"/>
    <property type="project" value="UniProtKB-KW"/>
</dbReference>
<dbReference type="Pfam" id="PF04313">
    <property type="entry name" value="HSDR_N"/>
    <property type="match status" value="1"/>
</dbReference>
<dbReference type="PANTHER" id="PTHR30195:SF15">
    <property type="entry name" value="TYPE I RESTRICTION ENZYME HINDI ENDONUCLEASE SUBUNIT"/>
    <property type="match status" value="1"/>
</dbReference>
<dbReference type="PANTHER" id="PTHR30195">
    <property type="entry name" value="TYPE I SITE-SPECIFIC DEOXYRIBONUCLEASE PROTEIN SUBUNIT M AND R"/>
    <property type="match status" value="1"/>
</dbReference>
<name>A0A1M5AN17_LOKAT</name>
<dbReference type="RefSeq" id="WP_072857395.1">
    <property type="nucleotide sequence ID" value="NZ_FQUE01000005.1"/>
</dbReference>
<evidence type="ECO:0000256" key="4">
    <source>
        <dbReference type="ARBA" id="ARBA00022722"/>
    </source>
</evidence>
<dbReference type="CDD" id="cd22332">
    <property type="entry name" value="HsdR_N"/>
    <property type="match status" value="1"/>
</dbReference>
<keyword evidence="9" id="KW-0067">ATP-binding</keyword>
<dbReference type="AlphaFoldDB" id="A0A1M5AN17"/>
<proteinExistence type="inferred from homology"/>
<accession>A0A1M5AN17</accession>
<evidence type="ECO:0000256" key="2">
    <source>
        <dbReference type="ARBA" id="ARBA00008598"/>
    </source>
</evidence>
<comment type="catalytic activity">
    <reaction evidence="1">
        <text>Endonucleolytic cleavage of DNA to give random double-stranded fragments with terminal 5'-phosphates, ATP is simultaneously hydrolyzed.</text>
        <dbReference type="EC" id="3.1.21.3"/>
    </reaction>
</comment>
<keyword evidence="8" id="KW-0378">Hydrolase</keyword>
<evidence type="ECO:0000256" key="7">
    <source>
        <dbReference type="ARBA" id="ARBA00022759"/>
    </source>
</evidence>
<keyword evidence="4" id="KW-0540">Nuclease</keyword>
<dbReference type="EMBL" id="FQUE01000005">
    <property type="protein sequence ID" value="SHF31507.1"/>
    <property type="molecule type" value="Genomic_DNA"/>
</dbReference>
<evidence type="ECO:0000256" key="9">
    <source>
        <dbReference type="ARBA" id="ARBA00022840"/>
    </source>
</evidence>
<keyword evidence="13" id="KW-1185">Reference proteome</keyword>
<reference evidence="13" key="1">
    <citation type="submission" date="2016-11" db="EMBL/GenBank/DDBJ databases">
        <authorList>
            <person name="Varghese N."/>
            <person name="Submissions S."/>
        </authorList>
    </citation>
    <scope>NUCLEOTIDE SEQUENCE [LARGE SCALE GENOMIC DNA]</scope>
    <source>
        <strain evidence="13">DSM 29326</strain>
    </source>
</reference>
<dbReference type="InterPro" id="IPR051268">
    <property type="entry name" value="Type-I_R_enzyme_R_subunit"/>
</dbReference>
<evidence type="ECO:0000256" key="10">
    <source>
        <dbReference type="ARBA" id="ARBA00023125"/>
    </source>
</evidence>
<organism evidence="12 13">
    <name type="scientific">Loktanella atrilutea</name>
    <dbReference type="NCBI Taxonomy" id="366533"/>
    <lineage>
        <taxon>Bacteria</taxon>
        <taxon>Pseudomonadati</taxon>
        <taxon>Pseudomonadota</taxon>
        <taxon>Alphaproteobacteria</taxon>
        <taxon>Rhodobacterales</taxon>
        <taxon>Roseobacteraceae</taxon>
        <taxon>Loktanella</taxon>
    </lineage>
</organism>
<evidence type="ECO:0000313" key="12">
    <source>
        <dbReference type="EMBL" id="SHF31507.1"/>
    </source>
</evidence>
<evidence type="ECO:0000256" key="3">
    <source>
        <dbReference type="ARBA" id="ARBA00012654"/>
    </source>
</evidence>
<sequence>MSVLSEAEVETVLLDQLGSMGYTCLNDAVSGPDGQAPERDAYSETFLKQRLRDAITRLNPNIPFEAREDALRTVIGTERPSLIEENRRLHRAMVEGVPVEYRADDGAIRGDAVQLIDPDDQHNDWLAIAQFTVIENGNNRRPDVVVFLNGLPLGVIEVKKPGAENATLGAAFNQLKTYKAQIPSLFRTNAVLITTDGIQARIGSLTADLERFMPWRTTDGTDVAPKGTPEMSVLIEGVFARPRLLSLLSDFTVFGDTSSGISKIIAGYHQFHAVKRAVISTVEASDRRVIEKRG</sequence>
<keyword evidence="6" id="KW-0680">Restriction system</keyword>
<dbReference type="Gene3D" id="3.90.1570.50">
    <property type="match status" value="1"/>
</dbReference>
<evidence type="ECO:0000256" key="8">
    <source>
        <dbReference type="ARBA" id="ARBA00022801"/>
    </source>
</evidence>
<feature type="domain" description="Restriction endonuclease type I HsdR N-terminal" evidence="11">
    <location>
        <begin position="4"/>
        <end position="210"/>
    </location>
</feature>
<dbReference type="STRING" id="366533.SAMN05444339_10529"/>
<protein>
    <recommendedName>
        <fullName evidence="3">type I site-specific deoxyribonuclease</fullName>
        <ecNumber evidence="3">3.1.21.3</ecNumber>
    </recommendedName>
</protein>
<dbReference type="GO" id="GO:0009307">
    <property type="term" value="P:DNA restriction-modification system"/>
    <property type="evidence" value="ECO:0007669"/>
    <property type="project" value="UniProtKB-KW"/>
</dbReference>
<keyword evidence="7" id="KW-0255">Endonuclease</keyword>
<evidence type="ECO:0000313" key="13">
    <source>
        <dbReference type="Proteomes" id="UP000183987"/>
    </source>
</evidence>
<dbReference type="Proteomes" id="UP000183987">
    <property type="component" value="Unassembled WGS sequence"/>
</dbReference>
<comment type="similarity">
    <text evidence="2">Belongs to the HsdR family.</text>
</comment>
<dbReference type="InterPro" id="IPR007409">
    <property type="entry name" value="Restrct_endonuc_type1_HsdR_N"/>
</dbReference>
<evidence type="ECO:0000256" key="1">
    <source>
        <dbReference type="ARBA" id="ARBA00000851"/>
    </source>
</evidence>